<accession>A0A485M9R2</accession>
<gene>
    <name evidence="1" type="ORF">SCFA_990013</name>
</gene>
<proteinExistence type="predicted"/>
<dbReference type="AlphaFoldDB" id="A0A485M9R2"/>
<reference evidence="1" key="1">
    <citation type="submission" date="2019-03" db="EMBL/GenBank/DDBJ databases">
        <authorList>
            <person name="Hao L."/>
        </authorList>
    </citation>
    <scope>NUCLEOTIDE SEQUENCE</scope>
</reference>
<dbReference type="EMBL" id="CAADRM010000168">
    <property type="protein sequence ID" value="VFU19194.1"/>
    <property type="molecule type" value="Genomic_DNA"/>
</dbReference>
<name>A0A485M9R2_9ZZZZ</name>
<organism evidence="1">
    <name type="scientific">anaerobic digester metagenome</name>
    <dbReference type="NCBI Taxonomy" id="1263854"/>
    <lineage>
        <taxon>unclassified sequences</taxon>
        <taxon>metagenomes</taxon>
        <taxon>ecological metagenomes</taxon>
    </lineage>
</organism>
<sequence>MMKQALGQSAIPRPIVLHAIQHSADSNKFAELVYTPIKNSLHKRGLLLARRKGITLHFMPILRLSSGVFFAFSKGAYLCVT</sequence>
<protein>
    <submittedName>
        <fullName evidence="1">Uncharacterized protein</fullName>
    </submittedName>
</protein>
<evidence type="ECO:0000313" key="1">
    <source>
        <dbReference type="EMBL" id="VFU19194.1"/>
    </source>
</evidence>